<evidence type="ECO:0000256" key="1">
    <source>
        <dbReference type="SAM" id="SignalP"/>
    </source>
</evidence>
<name>A0ABS3JQG9_9BACT</name>
<keyword evidence="1" id="KW-0732">Signal</keyword>
<sequence>MKHLFFLLVLALPATALCQASVGYYPFNSFGLFTVSTNPDKLVWLDGRLQTNSLFEQLSTTFCPMVNVKRTERVNYYVGPGIQINALNSVNGDKILEGYSLHVGVRAAPVASLPNLRIAFELSPSARSNFKSGVFYSYLGLVWHFRKRADQ</sequence>
<feature type="signal peptide" evidence="1">
    <location>
        <begin position="1"/>
        <end position="16"/>
    </location>
</feature>
<organism evidence="2 3">
    <name type="scientific">Fibrella forsythiae</name>
    <dbReference type="NCBI Taxonomy" id="2817061"/>
    <lineage>
        <taxon>Bacteria</taxon>
        <taxon>Pseudomonadati</taxon>
        <taxon>Bacteroidota</taxon>
        <taxon>Cytophagia</taxon>
        <taxon>Cytophagales</taxon>
        <taxon>Spirosomataceae</taxon>
        <taxon>Fibrella</taxon>
    </lineage>
</organism>
<reference evidence="2 3" key="1">
    <citation type="submission" date="2021-03" db="EMBL/GenBank/DDBJ databases">
        <title>Fibrella sp. HMF5405 genome sequencing and assembly.</title>
        <authorList>
            <person name="Kang H."/>
            <person name="Kim H."/>
            <person name="Bae S."/>
            <person name="Joh K."/>
        </authorList>
    </citation>
    <scope>NUCLEOTIDE SEQUENCE [LARGE SCALE GENOMIC DNA]</scope>
    <source>
        <strain evidence="2 3">HMF5405</strain>
    </source>
</reference>
<evidence type="ECO:0008006" key="4">
    <source>
        <dbReference type="Google" id="ProtNLM"/>
    </source>
</evidence>
<gene>
    <name evidence="2" type="ORF">J2I46_26975</name>
</gene>
<feature type="chain" id="PRO_5046699491" description="Outer membrane protein beta-barrel domain-containing protein" evidence="1">
    <location>
        <begin position="17"/>
        <end position="151"/>
    </location>
</feature>
<dbReference type="RefSeq" id="WP_207332203.1">
    <property type="nucleotide sequence ID" value="NZ_JAFMYW010000010.1"/>
</dbReference>
<dbReference type="Proteomes" id="UP000664628">
    <property type="component" value="Unassembled WGS sequence"/>
</dbReference>
<comment type="caution">
    <text evidence="2">The sequence shown here is derived from an EMBL/GenBank/DDBJ whole genome shotgun (WGS) entry which is preliminary data.</text>
</comment>
<dbReference type="EMBL" id="JAFMYW010000010">
    <property type="protein sequence ID" value="MBO0952255.1"/>
    <property type="molecule type" value="Genomic_DNA"/>
</dbReference>
<accession>A0ABS3JQG9</accession>
<evidence type="ECO:0000313" key="3">
    <source>
        <dbReference type="Proteomes" id="UP000664628"/>
    </source>
</evidence>
<keyword evidence="3" id="KW-1185">Reference proteome</keyword>
<proteinExistence type="predicted"/>
<evidence type="ECO:0000313" key="2">
    <source>
        <dbReference type="EMBL" id="MBO0952255.1"/>
    </source>
</evidence>
<protein>
    <recommendedName>
        <fullName evidence="4">Outer membrane protein beta-barrel domain-containing protein</fullName>
    </recommendedName>
</protein>